<organism evidence="2">
    <name type="scientific">[Ruminococcus] torques</name>
    <dbReference type="NCBI Taxonomy" id="33039"/>
    <lineage>
        <taxon>Bacteria</taxon>
        <taxon>Bacillati</taxon>
        <taxon>Bacillota</taxon>
        <taxon>Clostridia</taxon>
        <taxon>Lachnospirales</taxon>
        <taxon>Lachnospiraceae</taxon>
        <taxon>Mediterraneibacter</taxon>
    </lineage>
</organism>
<dbReference type="AlphaFoldDB" id="A0A6N3F8T6"/>
<dbReference type="RefSeq" id="WP_423248895.1">
    <property type="nucleotide sequence ID" value="NZ_CACRUQ010000028.1"/>
</dbReference>
<gene>
    <name evidence="2" type="ORF">RTLFYP15_02626</name>
</gene>
<reference evidence="2" key="1">
    <citation type="submission" date="2019-11" db="EMBL/GenBank/DDBJ databases">
        <authorList>
            <person name="Feng L."/>
        </authorList>
    </citation>
    <scope>NUCLEOTIDE SEQUENCE</scope>
    <source>
        <strain evidence="2">RtorquesLFYP15</strain>
    </source>
</reference>
<keyword evidence="1" id="KW-0812">Transmembrane</keyword>
<keyword evidence="1" id="KW-1133">Transmembrane helix</keyword>
<sequence length="216" mass="25450">MEYYILKCYQEAKNRCSDVDQGFDRFEPKIKKIVIACLVAMFTSCAEIIFTMLLLPKQLWYCIGIIILLIAMVILISVDNKDQRNHMDKYVDSHKKKIEVLDEVLESKFQINNKEKIEELMNIYQEYIDKETSKEKKRNSIILTIFSVFAGVLTISFENMGVIGIDFTNWLYVATFLLVFVATAGIWIYSYTFFDTLKRKYELMTKDLKDLLLLKY</sequence>
<dbReference type="EMBL" id="CACRUQ010000028">
    <property type="protein sequence ID" value="VYU48410.1"/>
    <property type="molecule type" value="Genomic_DNA"/>
</dbReference>
<evidence type="ECO:0000256" key="1">
    <source>
        <dbReference type="SAM" id="Phobius"/>
    </source>
</evidence>
<keyword evidence="1" id="KW-0472">Membrane</keyword>
<feature type="transmembrane region" description="Helical" evidence="1">
    <location>
        <begin position="33"/>
        <end position="52"/>
    </location>
</feature>
<feature type="transmembrane region" description="Helical" evidence="1">
    <location>
        <begin position="140"/>
        <end position="157"/>
    </location>
</feature>
<protein>
    <submittedName>
        <fullName evidence="2">Uncharacterized protein</fullName>
    </submittedName>
</protein>
<proteinExistence type="predicted"/>
<evidence type="ECO:0000313" key="2">
    <source>
        <dbReference type="EMBL" id="VYU48410.1"/>
    </source>
</evidence>
<name>A0A6N3F8T6_9FIRM</name>
<accession>A0A6N3F8T6</accession>
<feature type="transmembrane region" description="Helical" evidence="1">
    <location>
        <begin position="58"/>
        <end position="78"/>
    </location>
</feature>
<feature type="transmembrane region" description="Helical" evidence="1">
    <location>
        <begin position="169"/>
        <end position="194"/>
    </location>
</feature>